<evidence type="ECO:0000259" key="1">
    <source>
        <dbReference type="Pfam" id="PF01965"/>
    </source>
</evidence>
<comment type="caution">
    <text evidence="2">The sequence shown here is derived from an EMBL/GenBank/DDBJ whole genome shotgun (WGS) entry which is preliminary data.</text>
</comment>
<dbReference type="Proteomes" id="UP001556367">
    <property type="component" value="Unassembled WGS sequence"/>
</dbReference>
<proteinExistence type="predicted"/>
<dbReference type="InterPro" id="IPR002818">
    <property type="entry name" value="DJ-1/PfpI"/>
</dbReference>
<gene>
    <name evidence="2" type="ORF">HGRIS_011828</name>
</gene>
<evidence type="ECO:0000313" key="3">
    <source>
        <dbReference type="Proteomes" id="UP001556367"/>
    </source>
</evidence>
<dbReference type="Pfam" id="PF01965">
    <property type="entry name" value="DJ-1_PfpI"/>
    <property type="match status" value="1"/>
</dbReference>
<dbReference type="PANTHER" id="PTHR43130">
    <property type="entry name" value="ARAC-FAMILY TRANSCRIPTIONAL REGULATOR"/>
    <property type="match status" value="1"/>
</dbReference>
<dbReference type="EMBL" id="JASNQZ010000002">
    <property type="protein sequence ID" value="KAL0960194.1"/>
    <property type="molecule type" value="Genomic_DNA"/>
</dbReference>
<name>A0ABR3JX31_9AGAR</name>
<dbReference type="SUPFAM" id="SSF52317">
    <property type="entry name" value="Class I glutamine amidotransferase-like"/>
    <property type="match status" value="1"/>
</dbReference>
<reference evidence="3" key="1">
    <citation type="submission" date="2024-06" db="EMBL/GenBank/DDBJ databases">
        <title>Multi-omics analyses provide insights into the biosynthesis of the anticancer antibiotic pleurotin in Hohenbuehelia grisea.</title>
        <authorList>
            <person name="Weaver J.A."/>
            <person name="Alberti F."/>
        </authorList>
    </citation>
    <scope>NUCLEOTIDE SEQUENCE [LARGE SCALE GENOMIC DNA]</scope>
    <source>
        <strain evidence="3">T-177</strain>
    </source>
</reference>
<dbReference type="InterPro" id="IPR052158">
    <property type="entry name" value="INH-QAR"/>
</dbReference>
<protein>
    <recommendedName>
        <fullName evidence="1">DJ-1/PfpI domain-containing protein</fullName>
    </recommendedName>
</protein>
<dbReference type="InterPro" id="IPR029062">
    <property type="entry name" value="Class_I_gatase-like"/>
</dbReference>
<keyword evidence="3" id="KW-1185">Reference proteome</keyword>
<dbReference type="PANTHER" id="PTHR43130:SF15">
    <property type="entry name" value="THIJ_PFPI FAMILY PROTEIN (AFU_ORTHOLOGUE AFUA_5G14240)"/>
    <property type="match status" value="1"/>
</dbReference>
<accession>A0ABR3JX31</accession>
<feature type="domain" description="DJ-1/PfpI" evidence="1">
    <location>
        <begin position="10"/>
        <end position="192"/>
    </location>
</feature>
<organism evidence="2 3">
    <name type="scientific">Hohenbuehelia grisea</name>
    <dbReference type="NCBI Taxonomy" id="104357"/>
    <lineage>
        <taxon>Eukaryota</taxon>
        <taxon>Fungi</taxon>
        <taxon>Dikarya</taxon>
        <taxon>Basidiomycota</taxon>
        <taxon>Agaricomycotina</taxon>
        <taxon>Agaricomycetes</taxon>
        <taxon>Agaricomycetidae</taxon>
        <taxon>Agaricales</taxon>
        <taxon>Pleurotineae</taxon>
        <taxon>Pleurotaceae</taxon>
        <taxon>Hohenbuehelia</taxon>
    </lineage>
</organism>
<evidence type="ECO:0000313" key="2">
    <source>
        <dbReference type="EMBL" id="KAL0960194.1"/>
    </source>
</evidence>
<dbReference type="Gene3D" id="3.40.50.880">
    <property type="match status" value="1"/>
</dbReference>
<sequence length="226" mass="24989">MTSSPANLTVAVCLYDQVTSLDYQGPVELLGSFQPEILAQFKVINDPPPAYTMKIEFLAHTRDPVKPNAGPRLHPDKTFEEAQGTQYDILFIPGGNALNVPNSLLEFIKKQAPGAKHILTVCTGSWVLANTGYLRGKKATSNKFVFKMMEEATKDLGVTWVRKARWVVEEDNKLWTSSGVTAGMDMANAFLEYLVGKEKMVHVRAVVELTARSADDDEFAAFYGLV</sequence>
<dbReference type="CDD" id="cd03139">
    <property type="entry name" value="GATase1_PfpI_2"/>
    <property type="match status" value="1"/>
</dbReference>